<evidence type="ECO:0000313" key="9">
    <source>
        <dbReference type="EMBL" id="HIX80505.1"/>
    </source>
</evidence>
<feature type="domain" description="Phosphatidic acid phosphatase type 2/haloperoxidase" evidence="8">
    <location>
        <begin position="62"/>
        <end position="170"/>
    </location>
</feature>
<keyword evidence="2" id="KW-1003">Cell membrane</keyword>
<comment type="caution">
    <text evidence="9">The sequence shown here is derived from an EMBL/GenBank/DDBJ whole genome shotgun (WGS) entry which is preliminary data.</text>
</comment>
<evidence type="ECO:0000256" key="6">
    <source>
        <dbReference type="ARBA" id="ARBA00023136"/>
    </source>
</evidence>
<protein>
    <submittedName>
        <fullName evidence="9">Phosphatase PAP2 family protein</fullName>
    </submittedName>
</protein>
<evidence type="ECO:0000259" key="8">
    <source>
        <dbReference type="SMART" id="SM00014"/>
    </source>
</evidence>
<dbReference type="EMBL" id="DXET01000023">
    <property type="protein sequence ID" value="HIX80505.1"/>
    <property type="molecule type" value="Genomic_DNA"/>
</dbReference>
<name>A0A9D1XJS9_9FIRM</name>
<dbReference type="InterPro" id="IPR036938">
    <property type="entry name" value="PAP2/HPO_sf"/>
</dbReference>
<reference evidence="9" key="1">
    <citation type="journal article" date="2021" name="PeerJ">
        <title>Extensive microbial diversity within the chicken gut microbiome revealed by metagenomics and culture.</title>
        <authorList>
            <person name="Gilroy R."/>
            <person name="Ravi A."/>
            <person name="Getino M."/>
            <person name="Pursley I."/>
            <person name="Horton D.L."/>
            <person name="Alikhan N.F."/>
            <person name="Baker D."/>
            <person name="Gharbi K."/>
            <person name="Hall N."/>
            <person name="Watson M."/>
            <person name="Adriaenssens E.M."/>
            <person name="Foster-Nyarko E."/>
            <person name="Jarju S."/>
            <person name="Secka A."/>
            <person name="Antonio M."/>
            <person name="Oren A."/>
            <person name="Chaudhuri R.R."/>
            <person name="La Ragione R."/>
            <person name="Hildebrand F."/>
            <person name="Pallen M.J."/>
        </authorList>
    </citation>
    <scope>NUCLEOTIDE SEQUENCE</scope>
    <source>
        <strain evidence="9">ChiGjej1B1-14440</strain>
    </source>
</reference>
<keyword evidence="3 7" id="KW-0812">Transmembrane</keyword>
<dbReference type="PANTHER" id="PTHR14969:SF62">
    <property type="entry name" value="DECAPRENYLPHOSPHORYL-5-PHOSPHORIBOSE PHOSPHATASE RV3807C-RELATED"/>
    <property type="match status" value="1"/>
</dbReference>
<dbReference type="GO" id="GO:0005886">
    <property type="term" value="C:plasma membrane"/>
    <property type="evidence" value="ECO:0007669"/>
    <property type="project" value="UniProtKB-SubCell"/>
</dbReference>
<comment type="subcellular location">
    <subcellularLocation>
        <location evidence="1">Cell membrane</location>
        <topology evidence="1">Multi-pass membrane protein</topology>
    </subcellularLocation>
</comment>
<dbReference type="Pfam" id="PF01569">
    <property type="entry name" value="PAP2"/>
    <property type="match status" value="1"/>
</dbReference>
<reference evidence="9" key="2">
    <citation type="submission" date="2021-04" db="EMBL/GenBank/DDBJ databases">
        <authorList>
            <person name="Gilroy R."/>
        </authorList>
    </citation>
    <scope>NUCLEOTIDE SEQUENCE</scope>
    <source>
        <strain evidence="9">ChiGjej1B1-14440</strain>
    </source>
</reference>
<evidence type="ECO:0000256" key="2">
    <source>
        <dbReference type="ARBA" id="ARBA00022475"/>
    </source>
</evidence>
<evidence type="ECO:0000256" key="4">
    <source>
        <dbReference type="ARBA" id="ARBA00022801"/>
    </source>
</evidence>
<dbReference type="PANTHER" id="PTHR14969">
    <property type="entry name" value="SPHINGOSINE-1-PHOSPHATE PHOSPHOHYDROLASE"/>
    <property type="match status" value="1"/>
</dbReference>
<organism evidence="9 10">
    <name type="scientific">Candidatus Erysipelatoclostridium merdavium</name>
    <dbReference type="NCBI Taxonomy" id="2838566"/>
    <lineage>
        <taxon>Bacteria</taxon>
        <taxon>Bacillati</taxon>
        <taxon>Bacillota</taxon>
        <taxon>Erysipelotrichia</taxon>
        <taxon>Erysipelotrichales</taxon>
        <taxon>Erysipelotrichales incertae sedis</taxon>
    </lineage>
</organism>
<dbReference type="GO" id="GO:0016787">
    <property type="term" value="F:hydrolase activity"/>
    <property type="evidence" value="ECO:0007669"/>
    <property type="project" value="UniProtKB-KW"/>
</dbReference>
<evidence type="ECO:0000313" key="10">
    <source>
        <dbReference type="Proteomes" id="UP000886724"/>
    </source>
</evidence>
<dbReference type="SUPFAM" id="SSF48317">
    <property type="entry name" value="Acid phosphatase/Vanadium-dependent haloperoxidase"/>
    <property type="match status" value="1"/>
</dbReference>
<dbReference type="AlphaFoldDB" id="A0A9D1XJS9"/>
<sequence length="172" mass="19509">MKIINKIKEIDVKTSHYFLKYYHHHFLNKILILITGIGDFGMIWLGLILILSLHSQTRFLAQRMLTALLASTIIGQVTIKSLVKRKRPCHTFTDVNMLIAIPNDYSFPSGHTTSSFACATTVCFLFPKAGVIFMIFAFIMAFSRLYLFVHYLSDVTFGMILGILVGVIVMLI</sequence>
<feature type="transmembrane region" description="Helical" evidence="7">
    <location>
        <begin position="116"/>
        <end position="142"/>
    </location>
</feature>
<feature type="transmembrane region" description="Helical" evidence="7">
    <location>
        <begin position="59"/>
        <end position="79"/>
    </location>
</feature>
<feature type="transmembrane region" description="Helical" evidence="7">
    <location>
        <begin position="148"/>
        <end position="171"/>
    </location>
</feature>
<keyword evidence="6 7" id="KW-0472">Membrane</keyword>
<evidence type="ECO:0000256" key="1">
    <source>
        <dbReference type="ARBA" id="ARBA00004651"/>
    </source>
</evidence>
<keyword evidence="4" id="KW-0378">Hydrolase</keyword>
<proteinExistence type="predicted"/>
<dbReference type="InterPro" id="IPR000326">
    <property type="entry name" value="PAP2/HPO"/>
</dbReference>
<feature type="transmembrane region" description="Helical" evidence="7">
    <location>
        <begin position="30"/>
        <end position="53"/>
    </location>
</feature>
<dbReference type="Gene3D" id="1.20.144.10">
    <property type="entry name" value="Phosphatidic acid phosphatase type 2/haloperoxidase"/>
    <property type="match status" value="1"/>
</dbReference>
<evidence type="ECO:0000256" key="5">
    <source>
        <dbReference type="ARBA" id="ARBA00022989"/>
    </source>
</evidence>
<dbReference type="Proteomes" id="UP000886724">
    <property type="component" value="Unassembled WGS sequence"/>
</dbReference>
<gene>
    <name evidence="9" type="ORF">H9980_00820</name>
</gene>
<evidence type="ECO:0000256" key="7">
    <source>
        <dbReference type="SAM" id="Phobius"/>
    </source>
</evidence>
<keyword evidence="5 7" id="KW-1133">Transmembrane helix</keyword>
<evidence type="ECO:0000256" key="3">
    <source>
        <dbReference type="ARBA" id="ARBA00022692"/>
    </source>
</evidence>
<accession>A0A9D1XJS9</accession>
<dbReference type="SMART" id="SM00014">
    <property type="entry name" value="acidPPc"/>
    <property type="match status" value="1"/>
</dbReference>